<comment type="similarity">
    <text evidence="1">Belongs to the DNA mismatch repair MutL/HexB family.</text>
</comment>
<dbReference type="EMBL" id="JAIFTL010000009">
    <property type="protein sequence ID" value="KAG9327086.1"/>
    <property type="molecule type" value="Genomic_DNA"/>
</dbReference>
<accession>A0A9P8ACM1</accession>
<dbReference type="NCBIfam" id="TIGR00585">
    <property type="entry name" value="mutl"/>
    <property type="match status" value="1"/>
</dbReference>
<comment type="caution">
    <text evidence="2">The sequence shown here is derived from an EMBL/GenBank/DDBJ whole genome shotgun (WGS) entry which is preliminary data.</text>
</comment>
<dbReference type="GO" id="GO:0005524">
    <property type="term" value="F:ATP binding"/>
    <property type="evidence" value="ECO:0007669"/>
    <property type="project" value="InterPro"/>
</dbReference>
<evidence type="ECO:0000313" key="3">
    <source>
        <dbReference type="Proteomes" id="UP000717515"/>
    </source>
</evidence>
<sequence>MASDPSVPTIRRLDEAVVNRIAAGEIIHRPANALKELIENSLDAHSTSISVSVKDGGLKLLQIQDNGHGIKVEDMGIVCERFTTSKLRTFDDLSSMSTYGFRGEALASISHVAHVTITTKTKDSNCAYK</sequence>
<dbReference type="GO" id="GO:0030983">
    <property type="term" value="F:mismatched DNA binding"/>
    <property type="evidence" value="ECO:0007669"/>
    <property type="project" value="InterPro"/>
</dbReference>
<dbReference type="GO" id="GO:0006298">
    <property type="term" value="P:mismatch repair"/>
    <property type="evidence" value="ECO:0007669"/>
    <property type="project" value="InterPro"/>
</dbReference>
<dbReference type="CDD" id="cd16926">
    <property type="entry name" value="HATPase_MutL-MLH-PMS-like"/>
    <property type="match status" value="1"/>
</dbReference>
<dbReference type="Proteomes" id="UP000717515">
    <property type="component" value="Unassembled WGS sequence"/>
</dbReference>
<dbReference type="InterPro" id="IPR038973">
    <property type="entry name" value="MutL/Mlh/Pms-like"/>
</dbReference>
<dbReference type="Gene3D" id="3.30.565.10">
    <property type="entry name" value="Histidine kinase-like ATPase, C-terminal domain"/>
    <property type="match status" value="1"/>
</dbReference>
<dbReference type="PANTHER" id="PTHR10073:SF12">
    <property type="entry name" value="DNA MISMATCH REPAIR PROTEIN MLH1"/>
    <property type="match status" value="1"/>
</dbReference>
<organism evidence="2 3">
    <name type="scientific">Mortierella alpina</name>
    <name type="common">Oleaginous fungus</name>
    <name type="synonym">Mortierella renispora</name>
    <dbReference type="NCBI Taxonomy" id="64518"/>
    <lineage>
        <taxon>Eukaryota</taxon>
        <taxon>Fungi</taxon>
        <taxon>Fungi incertae sedis</taxon>
        <taxon>Mucoromycota</taxon>
        <taxon>Mortierellomycotina</taxon>
        <taxon>Mortierellomycetes</taxon>
        <taxon>Mortierellales</taxon>
        <taxon>Mortierellaceae</taxon>
        <taxon>Mortierella</taxon>
    </lineage>
</organism>
<evidence type="ECO:0000256" key="1">
    <source>
        <dbReference type="ARBA" id="ARBA00006082"/>
    </source>
</evidence>
<dbReference type="AlphaFoldDB" id="A0A9P8ACM1"/>
<dbReference type="GO" id="GO:0140664">
    <property type="term" value="F:ATP-dependent DNA damage sensor activity"/>
    <property type="evidence" value="ECO:0007669"/>
    <property type="project" value="InterPro"/>
</dbReference>
<dbReference type="InterPro" id="IPR036890">
    <property type="entry name" value="HATPase_C_sf"/>
</dbReference>
<reference evidence="2" key="1">
    <citation type="submission" date="2021-07" db="EMBL/GenBank/DDBJ databases">
        <title>Draft genome of Mortierella alpina, strain LL118, isolated from an aspen leaf litter sample.</title>
        <authorList>
            <person name="Yang S."/>
            <person name="Vinatzer B.A."/>
        </authorList>
    </citation>
    <scope>NUCLEOTIDE SEQUENCE</scope>
    <source>
        <strain evidence="2">LL118</strain>
    </source>
</reference>
<name>A0A9P8ACM1_MORAP</name>
<dbReference type="Pfam" id="PF13589">
    <property type="entry name" value="HATPase_c_3"/>
    <property type="match status" value="1"/>
</dbReference>
<dbReference type="PROSITE" id="PS00058">
    <property type="entry name" value="DNA_MISMATCH_REPAIR_1"/>
    <property type="match status" value="1"/>
</dbReference>
<dbReference type="SUPFAM" id="SSF55874">
    <property type="entry name" value="ATPase domain of HSP90 chaperone/DNA topoisomerase II/histidine kinase"/>
    <property type="match status" value="1"/>
</dbReference>
<dbReference type="InterPro" id="IPR014762">
    <property type="entry name" value="DNA_mismatch_repair_CS"/>
</dbReference>
<protein>
    <submittedName>
        <fullName evidence="2">Uncharacterized protein</fullName>
    </submittedName>
</protein>
<evidence type="ECO:0000313" key="2">
    <source>
        <dbReference type="EMBL" id="KAG9327086.1"/>
    </source>
</evidence>
<proteinExistence type="inferred from homology"/>
<gene>
    <name evidence="2" type="ORF">KVV02_008716</name>
</gene>
<dbReference type="InterPro" id="IPR002099">
    <property type="entry name" value="MutL/Mlh/PMS"/>
</dbReference>
<dbReference type="PANTHER" id="PTHR10073">
    <property type="entry name" value="DNA MISMATCH REPAIR PROTEIN MLH, PMS, MUTL"/>
    <property type="match status" value="1"/>
</dbReference>
<dbReference type="GO" id="GO:0016887">
    <property type="term" value="F:ATP hydrolysis activity"/>
    <property type="evidence" value="ECO:0007669"/>
    <property type="project" value="InterPro"/>
</dbReference>
<dbReference type="GO" id="GO:0032389">
    <property type="term" value="C:MutLalpha complex"/>
    <property type="evidence" value="ECO:0007669"/>
    <property type="project" value="TreeGrafter"/>
</dbReference>